<dbReference type="AlphaFoldDB" id="A0A2U2AJ06"/>
<dbReference type="InterPro" id="IPR004410">
    <property type="entry name" value="Malonyl_CoA-ACP_transAc_FabD"/>
</dbReference>
<dbReference type="FunFam" id="3.30.70.250:FF:000001">
    <property type="entry name" value="Malonyl CoA-acyl carrier protein transacylase"/>
    <property type="match status" value="1"/>
</dbReference>
<dbReference type="InterPro" id="IPR014043">
    <property type="entry name" value="Acyl_transferase_dom"/>
</dbReference>
<reference evidence="9 10" key="1">
    <citation type="journal article" date="2018" name="Genome Announc.">
        <title>Ignatzschineria cameli sp. nov., isolated from necrotic foot tissue of dromedaries (Camelus dromedarius) and associated maggots (Wohlfahrtia species) in Dubai.</title>
        <authorList>
            <person name="Tsang C.C."/>
            <person name="Tang J.Y."/>
            <person name="Fong J.Y."/>
            <person name="Kinne J."/>
            <person name="Lee H.H."/>
            <person name="Joseph M."/>
            <person name="Jose S."/>
            <person name="Schuster R.K."/>
            <person name="Tang Y."/>
            <person name="Sivakumar S."/>
            <person name="Chen J.H."/>
            <person name="Teng J.L."/>
            <person name="Lau S.K."/>
            <person name="Wernery U."/>
            <person name="Woo P.C."/>
        </authorList>
    </citation>
    <scope>NUCLEOTIDE SEQUENCE [LARGE SCALE GENOMIC DNA]</scope>
    <source>
        <strain evidence="9 10">KCTC 22643</strain>
    </source>
</reference>
<dbReference type="Proteomes" id="UP000244948">
    <property type="component" value="Unassembled WGS sequence"/>
</dbReference>
<dbReference type="PANTHER" id="PTHR42681">
    <property type="entry name" value="MALONYL-COA-ACYL CARRIER PROTEIN TRANSACYLASE, MITOCHONDRIAL"/>
    <property type="match status" value="1"/>
</dbReference>
<dbReference type="PIRSF" id="PIRSF000446">
    <property type="entry name" value="Mct"/>
    <property type="match status" value="1"/>
</dbReference>
<dbReference type="GO" id="GO:0004314">
    <property type="term" value="F:[acyl-carrier-protein] S-malonyltransferase activity"/>
    <property type="evidence" value="ECO:0007669"/>
    <property type="project" value="UniProtKB-EC"/>
</dbReference>
<dbReference type="GO" id="GO:0006633">
    <property type="term" value="P:fatty acid biosynthetic process"/>
    <property type="evidence" value="ECO:0007669"/>
    <property type="project" value="TreeGrafter"/>
</dbReference>
<dbReference type="InterPro" id="IPR016036">
    <property type="entry name" value="Malonyl_transacylase_ACP-bd"/>
</dbReference>
<dbReference type="InterPro" id="IPR001227">
    <property type="entry name" value="Ac_transferase_dom_sf"/>
</dbReference>
<evidence type="ECO:0000259" key="8">
    <source>
        <dbReference type="SMART" id="SM00827"/>
    </source>
</evidence>
<keyword evidence="10" id="KW-1185">Reference proteome</keyword>
<evidence type="ECO:0000256" key="4">
    <source>
        <dbReference type="ARBA" id="ARBA00023315"/>
    </source>
</evidence>
<proteinExistence type="inferred from homology"/>
<evidence type="ECO:0000256" key="1">
    <source>
        <dbReference type="ARBA" id="ARBA00013258"/>
    </source>
</evidence>
<dbReference type="SMART" id="SM00827">
    <property type="entry name" value="PKS_AT"/>
    <property type="match status" value="1"/>
</dbReference>
<evidence type="ECO:0000313" key="9">
    <source>
        <dbReference type="EMBL" id="PWD82658.1"/>
    </source>
</evidence>
<sequence>MSEINRTLAFVFPGQGSQSTGMIADLLDHPLVVETLQDADDALGFSLSEIIRSGDADQLGKTEITQPAILTVSIALWRVWCAENGAKPAYLAGHSLGEYSALVASGVLAFKDAVKLVHQRGLFMQEAVPVGTGAMAAVLGLDDDAVRAVCHDSEKAGIVAAVNFNSPGQVVIAGEKAAVEAACELAKERGARRALLLPVSVPSHSILMKPAAEQLATVLDDMLLSAPKEIVIHNVDVSAHRDVEEIKEALISQLYEPVRWTETIEYLAREGVTTIVECGPGKVLTGLIRRIDKSLTTYNVLDGGTLESVIKEI</sequence>
<dbReference type="PANTHER" id="PTHR42681:SF1">
    <property type="entry name" value="MALONYL-COA-ACYL CARRIER PROTEIN TRANSACYLASE, MITOCHONDRIAL"/>
    <property type="match status" value="1"/>
</dbReference>
<dbReference type="RefSeq" id="WP_094567472.1">
    <property type="nucleotide sequence ID" value="NZ_BMXZ01000003.1"/>
</dbReference>
<evidence type="ECO:0000256" key="3">
    <source>
        <dbReference type="ARBA" id="ARBA00022679"/>
    </source>
</evidence>
<dbReference type="InterPro" id="IPR024925">
    <property type="entry name" value="Malonyl_CoA-ACP_transAc"/>
</dbReference>
<organism evidence="9 10">
    <name type="scientific">Ignatzschineria indica</name>
    <dbReference type="NCBI Taxonomy" id="472583"/>
    <lineage>
        <taxon>Bacteria</taxon>
        <taxon>Pseudomonadati</taxon>
        <taxon>Pseudomonadota</taxon>
        <taxon>Gammaproteobacteria</taxon>
        <taxon>Cardiobacteriales</taxon>
        <taxon>Ignatzschineriaceae</taxon>
        <taxon>Ignatzschineria</taxon>
    </lineage>
</organism>
<dbReference type="InterPro" id="IPR050858">
    <property type="entry name" value="Mal-CoA-ACP_Trans/PKS_FabD"/>
</dbReference>
<protein>
    <recommendedName>
        <fullName evidence="2 6">Malonyl CoA-acyl carrier protein transacylase</fullName>
        <ecNumber evidence="1 6">2.3.1.39</ecNumber>
    </recommendedName>
</protein>
<dbReference type="SUPFAM" id="SSF52151">
    <property type="entry name" value="FabD/lysophospholipase-like"/>
    <property type="match status" value="1"/>
</dbReference>
<evidence type="ECO:0000256" key="5">
    <source>
        <dbReference type="ARBA" id="ARBA00048462"/>
    </source>
</evidence>
<evidence type="ECO:0000313" key="10">
    <source>
        <dbReference type="Proteomes" id="UP000244948"/>
    </source>
</evidence>
<feature type="active site" evidence="7">
    <location>
        <position position="204"/>
    </location>
</feature>
<dbReference type="Gene3D" id="3.30.70.250">
    <property type="entry name" value="Malonyl-CoA ACP transacylase, ACP-binding"/>
    <property type="match status" value="1"/>
</dbReference>
<feature type="domain" description="Malonyl-CoA:ACP transacylase (MAT)" evidence="8">
    <location>
        <begin position="11"/>
        <end position="313"/>
    </location>
</feature>
<dbReference type="GO" id="GO:0005829">
    <property type="term" value="C:cytosol"/>
    <property type="evidence" value="ECO:0007669"/>
    <property type="project" value="TreeGrafter"/>
</dbReference>
<comment type="similarity">
    <text evidence="6">Belongs to the fabD family.</text>
</comment>
<comment type="catalytic activity">
    <reaction evidence="5 6">
        <text>holo-[ACP] + malonyl-CoA = malonyl-[ACP] + CoA</text>
        <dbReference type="Rhea" id="RHEA:41792"/>
        <dbReference type="Rhea" id="RHEA-COMP:9623"/>
        <dbReference type="Rhea" id="RHEA-COMP:9685"/>
        <dbReference type="ChEBI" id="CHEBI:57287"/>
        <dbReference type="ChEBI" id="CHEBI:57384"/>
        <dbReference type="ChEBI" id="CHEBI:64479"/>
        <dbReference type="ChEBI" id="CHEBI:78449"/>
        <dbReference type="EC" id="2.3.1.39"/>
    </reaction>
</comment>
<evidence type="ECO:0000256" key="6">
    <source>
        <dbReference type="PIRNR" id="PIRNR000446"/>
    </source>
</evidence>
<accession>A0A2U2AJ06</accession>
<dbReference type="SUPFAM" id="SSF55048">
    <property type="entry name" value="Probable ACP-binding domain of malonyl-CoA ACP transacylase"/>
    <property type="match status" value="1"/>
</dbReference>
<dbReference type="EC" id="2.3.1.39" evidence="1 6"/>
<gene>
    <name evidence="9" type="primary">fabD</name>
    <name evidence="9" type="ORF">DC082_08530</name>
</gene>
<comment type="caution">
    <text evidence="9">The sequence shown here is derived from an EMBL/GenBank/DDBJ whole genome shotgun (WGS) entry which is preliminary data.</text>
</comment>
<dbReference type="Pfam" id="PF00698">
    <property type="entry name" value="Acyl_transf_1"/>
    <property type="match status" value="1"/>
</dbReference>
<dbReference type="NCBIfam" id="TIGR00128">
    <property type="entry name" value="fabD"/>
    <property type="match status" value="1"/>
</dbReference>
<dbReference type="InterPro" id="IPR016035">
    <property type="entry name" value="Acyl_Trfase/lysoPLipase"/>
</dbReference>
<dbReference type="EMBL" id="QEWR01000004">
    <property type="protein sequence ID" value="PWD82658.1"/>
    <property type="molecule type" value="Genomic_DNA"/>
</dbReference>
<evidence type="ECO:0000256" key="2">
    <source>
        <dbReference type="ARBA" id="ARBA00018953"/>
    </source>
</evidence>
<evidence type="ECO:0000256" key="7">
    <source>
        <dbReference type="PIRSR" id="PIRSR000446-1"/>
    </source>
</evidence>
<dbReference type="Gene3D" id="3.40.366.10">
    <property type="entry name" value="Malonyl-Coenzyme A Acyl Carrier Protein, domain 2"/>
    <property type="match status" value="1"/>
</dbReference>
<keyword evidence="3 6" id="KW-0808">Transferase</keyword>
<name>A0A2U2AJ06_9GAMM</name>
<feature type="active site" evidence="7">
    <location>
        <position position="95"/>
    </location>
</feature>
<keyword evidence="4 6" id="KW-0012">Acyltransferase</keyword>